<dbReference type="OrthoDB" id="3242181at2759"/>
<dbReference type="InParanoid" id="A0A165IGR1"/>
<evidence type="ECO:0000313" key="2">
    <source>
        <dbReference type="Proteomes" id="UP000077266"/>
    </source>
</evidence>
<dbReference type="Proteomes" id="UP000077266">
    <property type="component" value="Unassembled WGS sequence"/>
</dbReference>
<sequence length="414" mass="46027">MSLALAQPPAYELAQTPSYAVLPRSGEQRLALSGRMPTRAIRSGTFEKRSKRLVLALYEQRAEGEVPVIDRGGWVSGCVGLLERAQEVQKVEVKIDGVLYGQTSRAGSTMSSNRSLTDGKMKLMYLSESLTLWEKKSQTNTTCPTEIPFRHRLPKTFFDNQGNEWLIPPTFETNFKGMYGFMAYSRCTISVILTVPRGLDKFWSKDTSLSTPFVLQARTRPPFASIEMSSRLLETLKSAPEAWSQHNFTVQTTDTLVGQLYISKPTAYCMNDPIPFHLQLTGESAALAFFQLSQPAMERGSVQVSILRHISVAALDGDVVHRVPGGRSNQRLVSQSPGLLSWEGELIADADTVNVGSFRVGPISMTDYVSITIDPPPSKKTQKIAFIQTSRRFQIVLTTDRWQDMGEAGPSYEL</sequence>
<organism evidence="1 2">
    <name type="scientific">Exidia glandulosa HHB12029</name>
    <dbReference type="NCBI Taxonomy" id="1314781"/>
    <lineage>
        <taxon>Eukaryota</taxon>
        <taxon>Fungi</taxon>
        <taxon>Dikarya</taxon>
        <taxon>Basidiomycota</taxon>
        <taxon>Agaricomycotina</taxon>
        <taxon>Agaricomycetes</taxon>
        <taxon>Auriculariales</taxon>
        <taxon>Exidiaceae</taxon>
        <taxon>Exidia</taxon>
    </lineage>
</organism>
<keyword evidence="2" id="KW-1185">Reference proteome</keyword>
<accession>A0A165IGR1</accession>
<reference evidence="1 2" key="1">
    <citation type="journal article" date="2016" name="Mol. Biol. Evol.">
        <title>Comparative Genomics of Early-Diverging Mushroom-Forming Fungi Provides Insights into the Origins of Lignocellulose Decay Capabilities.</title>
        <authorList>
            <person name="Nagy L.G."/>
            <person name="Riley R."/>
            <person name="Tritt A."/>
            <person name="Adam C."/>
            <person name="Daum C."/>
            <person name="Floudas D."/>
            <person name="Sun H."/>
            <person name="Yadav J.S."/>
            <person name="Pangilinan J."/>
            <person name="Larsson K.H."/>
            <person name="Matsuura K."/>
            <person name="Barry K."/>
            <person name="Labutti K."/>
            <person name="Kuo R."/>
            <person name="Ohm R.A."/>
            <person name="Bhattacharya S.S."/>
            <person name="Shirouzu T."/>
            <person name="Yoshinaga Y."/>
            <person name="Martin F.M."/>
            <person name="Grigoriev I.V."/>
            <person name="Hibbett D.S."/>
        </authorList>
    </citation>
    <scope>NUCLEOTIDE SEQUENCE [LARGE SCALE GENOMIC DNA]</scope>
    <source>
        <strain evidence="1 2">HHB12029</strain>
    </source>
</reference>
<proteinExistence type="predicted"/>
<gene>
    <name evidence="1" type="ORF">EXIGLDRAFT_768152</name>
</gene>
<protein>
    <recommendedName>
        <fullName evidence="3">Arrestin-like N-terminal domain-containing protein</fullName>
    </recommendedName>
</protein>
<evidence type="ECO:0000313" key="1">
    <source>
        <dbReference type="EMBL" id="KZV93382.1"/>
    </source>
</evidence>
<dbReference type="AlphaFoldDB" id="A0A165IGR1"/>
<dbReference type="EMBL" id="KV425991">
    <property type="protein sequence ID" value="KZV93382.1"/>
    <property type="molecule type" value="Genomic_DNA"/>
</dbReference>
<name>A0A165IGR1_EXIGL</name>
<evidence type="ECO:0008006" key="3">
    <source>
        <dbReference type="Google" id="ProtNLM"/>
    </source>
</evidence>